<dbReference type="AlphaFoldDB" id="A0AAN7XPG8"/>
<name>A0AAN7XPG8_ELEMC</name>
<evidence type="ECO:0000313" key="2">
    <source>
        <dbReference type="Proteomes" id="UP001346869"/>
    </source>
</evidence>
<gene>
    <name evidence="1" type="ORF">PBY51_016069</name>
</gene>
<reference evidence="1 2" key="1">
    <citation type="journal article" date="2023" name="Genes (Basel)">
        <title>Chromosome-Level Genome Assembly and Circadian Gene Repertoire of the Patagonia Blennie Eleginops maclovinus-The Closest Ancestral Proxy of Antarctic Cryonotothenioids.</title>
        <authorList>
            <person name="Cheng C.C."/>
            <person name="Rivera-Colon A.G."/>
            <person name="Minhas B.F."/>
            <person name="Wilson L."/>
            <person name="Rayamajhi N."/>
            <person name="Vargas-Chacoff L."/>
            <person name="Catchen J.M."/>
        </authorList>
    </citation>
    <scope>NUCLEOTIDE SEQUENCE [LARGE SCALE GENOMIC DNA]</scope>
    <source>
        <strain evidence="1">JMC-PN-2008</strain>
    </source>
</reference>
<reference evidence="1 2" key="2">
    <citation type="journal article" date="2023" name="Mol. Biol. Evol.">
        <title>Genomics of Secondarily Temperate Adaptation in the Only Non-Antarctic Icefish.</title>
        <authorList>
            <person name="Rivera-Colon A.G."/>
            <person name="Rayamajhi N."/>
            <person name="Minhas B.F."/>
            <person name="Madrigal G."/>
            <person name="Bilyk K.T."/>
            <person name="Yoon V."/>
            <person name="Hune M."/>
            <person name="Gregory S."/>
            <person name="Cheng C.H.C."/>
            <person name="Catchen J.M."/>
        </authorList>
    </citation>
    <scope>NUCLEOTIDE SEQUENCE [LARGE SCALE GENOMIC DNA]</scope>
    <source>
        <strain evidence="1">JMC-PN-2008</strain>
    </source>
</reference>
<dbReference type="Proteomes" id="UP001346869">
    <property type="component" value="Unassembled WGS sequence"/>
</dbReference>
<evidence type="ECO:0000313" key="1">
    <source>
        <dbReference type="EMBL" id="KAK5864862.1"/>
    </source>
</evidence>
<comment type="caution">
    <text evidence="1">The sequence shown here is derived from an EMBL/GenBank/DDBJ whole genome shotgun (WGS) entry which is preliminary data.</text>
</comment>
<protein>
    <submittedName>
        <fullName evidence="1">Uncharacterized protein</fullName>
    </submittedName>
</protein>
<proteinExistence type="predicted"/>
<dbReference type="EMBL" id="JAUZQC010000010">
    <property type="protein sequence ID" value="KAK5864862.1"/>
    <property type="molecule type" value="Genomic_DNA"/>
</dbReference>
<accession>A0AAN7XPG8</accession>
<keyword evidence="2" id="KW-1185">Reference proteome</keyword>
<organism evidence="1 2">
    <name type="scientific">Eleginops maclovinus</name>
    <name type="common">Patagonian blennie</name>
    <name type="synonym">Eleginus maclovinus</name>
    <dbReference type="NCBI Taxonomy" id="56733"/>
    <lineage>
        <taxon>Eukaryota</taxon>
        <taxon>Metazoa</taxon>
        <taxon>Chordata</taxon>
        <taxon>Craniata</taxon>
        <taxon>Vertebrata</taxon>
        <taxon>Euteleostomi</taxon>
        <taxon>Actinopterygii</taxon>
        <taxon>Neopterygii</taxon>
        <taxon>Teleostei</taxon>
        <taxon>Neoteleostei</taxon>
        <taxon>Acanthomorphata</taxon>
        <taxon>Eupercaria</taxon>
        <taxon>Perciformes</taxon>
        <taxon>Notothenioidei</taxon>
        <taxon>Eleginopidae</taxon>
        <taxon>Eleginops</taxon>
    </lineage>
</organism>
<sequence length="72" mass="8199">MTDSTYDEDSVRISRSEVVRSHYCISPSLEMASLTGQRRELPRRVYEHAVPRGSSGMAEVKSISTRQLVFDH</sequence>